<evidence type="ECO:0000313" key="4">
    <source>
        <dbReference type="EMBL" id="VGO12676.1"/>
    </source>
</evidence>
<dbReference type="Proteomes" id="UP000366872">
    <property type="component" value="Unassembled WGS sequence"/>
</dbReference>
<feature type="signal peptide" evidence="2">
    <location>
        <begin position="1"/>
        <end position="22"/>
    </location>
</feature>
<dbReference type="Pfam" id="PF13385">
    <property type="entry name" value="Laminin_G_3"/>
    <property type="match status" value="1"/>
</dbReference>
<dbReference type="InterPro" id="IPR013320">
    <property type="entry name" value="ConA-like_dom_sf"/>
</dbReference>
<feature type="chain" id="PRO_5028810679" evidence="2">
    <location>
        <begin position="23"/>
        <end position="626"/>
    </location>
</feature>
<evidence type="ECO:0000313" key="5">
    <source>
        <dbReference type="Proteomes" id="UP000366872"/>
    </source>
</evidence>
<sequence>MKLNRIIMGLTALVAAAGSVVADEKPNIVFVLVDDQRNDTLGCAGHPVIQTPNIDRLAAQGVRFENAFVNTSICMASRATIFTGLTQRSHNYRPADPQGSTPVSDAVLMDSFPTQLRQAGYYTGFFGKNHVGFKRGTSKAFDTMFDDWRHLTLGMKKQPDGTMRHSDELVGDESVEFLRQRPTDKPFMLYMSMTIAHAKDSNHSPGMGHYPWPKAVDGMYEDIDPARPRLDDPAIYESMPGFLKESLNRTRYFWRWDTPEKYRTNMRAYYRMLSGMDGIVGRVLAELETQGVRDNTIVIYTADNGYYMGERGLAGKWSHFEESLRVPLIIADPRLPKENGGRVEPSMVMNLDLPTTMLDLAGVPVPEQYQGESLTPFLTGNRPAEWRTECFVEHHQLRTVIPSWAGVRDERYVYARYDRQNPPYEFLHDLKADPDQLKNFVNNPEYAEILDRLRSNTDGYIREYTGGSKPPSDESAEKYTGGEASFNGRQSAKLADVPALSVESKITWRMEVKIHPDCAPGAILMGNRKANGRDYFFKITPSKGVQLFKDRKLLLKIPARIPKGVWTEVRVVKEGPQFTLFINGEAAGTARSNQPLPAMPCYLGGDPATKKEFARCSIRNAYVEGP</sequence>
<protein>
    <submittedName>
        <fullName evidence="4">Arylsulfatase</fullName>
    </submittedName>
</protein>
<feature type="region of interest" description="Disordered" evidence="1">
    <location>
        <begin position="461"/>
        <end position="483"/>
    </location>
</feature>
<gene>
    <name evidence="4" type="ORF">PDESU_01229</name>
</gene>
<dbReference type="CDD" id="cd16031">
    <property type="entry name" value="G6S_like"/>
    <property type="match status" value="1"/>
</dbReference>
<keyword evidence="2" id="KW-0732">Signal</keyword>
<feature type="domain" description="Sulfatase N-terminal" evidence="3">
    <location>
        <begin position="26"/>
        <end position="363"/>
    </location>
</feature>
<dbReference type="Pfam" id="PF00884">
    <property type="entry name" value="Sulfatase"/>
    <property type="match status" value="1"/>
</dbReference>
<name>A0A6C2TZT2_PONDE</name>
<dbReference type="RefSeq" id="WP_136078321.1">
    <property type="nucleotide sequence ID" value="NZ_CAAHFG010000001.1"/>
</dbReference>
<dbReference type="PANTHER" id="PTHR43108">
    <property type="entry name" value="N-ACETYLGLUCOSAMINE-6-SULFATASE FAMILY MEMBER"/>
    <property type="match status" value="1"/>
</dbReference>
<dbReference type="SUPFAM" id="SSF49899">
    <property type="entry name" value="Concanavalin A-like lectins/glucanases"/>
    <property type="match status" value="1"/>
</dbReference>
<dbReference type="EMBL" id="CAAHFG010000001">
    <property type="protein sequence ID" value="VGO12676.1"/>
    <property type="molecule type" value="Genomic_DNA"/>
</dbReference>
<evidence type="ECO:0000256" key="1">
    <source>
        <dbReference type="SAM" id="MobiDB-lite"/>
    </source>
</evidence>
<dbReference type="SUPFAM" id="SSF53649">
    <property type="entry name" value="Alkaline phosphatase-like"/>
    <property type="match status" value="1"/>
</dbReference>
<organism evidence="4 5">
    <name type="scientific">Pontiella desulfatans</name>
    <dbReference type="NCBI Taxonomy" id="2750659"/>
    <lineage>
        <taxon>Bacteria</taxon>
        <taxon>Pseudomonadati</taxon>
        <taxon>Kiritimatiellota</taxon>
        <taxon>Kiritimatiellia</taxon>
        <taxon>Kiritimatiellales</taxon>
        <taxon>Pontiellaceae</taxon>
        <taxon>Pontiella</taxon>
    </lineage>
</organism>
<dbReference type="PANTHER" id="PTHR43108:SF6">
    <property type="entry name" value="N-SULPHOGLUCOSAMINE SULPHOHYDROLASE"/>
    <property type="match status" value="1"/>
</dbReference>
<dbReference type="InterPro" id="IPR000917">
    <property type="entry name" value="Sulfatase_N"/>
</dbReference>
<dbReference type="Gene3D" id="3.40.720.10">
    <property type="entry name" value="Alkaline Phosphatase, subunit A"/>
    <property type="match status" value="1"/>
</dbReference>
<dbReference type="AlphaFoldDB" id="A0A6C2TZT2"/>
<evidence type="ECO:0000259" key="3">
    <source>
        <dbReference type="Pfam" id="PF00884"/>
    </source>
</evidence>
<keyword evidence="5" id="KW-1185">Reference proteome</keyword>
<reference evidence="4 5" key="1">
    <citation type="submission" date="2019-04" db="EMBL/GenBank/DDBJ databases">
        <authorList>
            <person name="Van Vliet M D."/>
        </authorList>
    </citation>
    <scope>NUCLEOTIDE SEQUENCE [LARGE SCALE GENOMIC DNA]</scope>
    <source>
        <strain evidence="4 5">F1</strain>
    </source>
</reference>
<dbReference type="InterPro" id="IPR017850">
    <property type="entry name" value="Alkaline_phosphatase_core_sf"/>
</dbReference>
<evidence type="ECO:0000256" key="2">
    <source>
        <dbReference type="SAM" id="SignalP"/>
    </source>
</evidence>
<proteinExistence type="predicted"/>
<accession>A0A6C2TZT2</accession>